<sequence length="90" mass="9901">MLDSVYLPIAERGYQGLLDELISVEDGVVHLNNVCRSAGLGGEPYRSGSYEYYVTTDRVRDDAHGIGAFLLAASEMLNTEQSRDSSLRSE</sequence>
<name>A0A918RGB8_9GAMM</name>
<reference evidence="2" key="1">
    <citation type="journal article" date="2014" name="Int. J. Syst. Evol. Microbiol.">
        <title>Complete genome sequence of Corynebacterium casei LMG S-19264T (=DSM 44701T), isolated from a smear-ripened cheese.</title>
        <authorList>
            <consortium name="US DOE Joint Genome Institute (JGI-PGF)"/>
            <person name="Walter F."/>
            <person name="Albersmeier A."/>
            <person name="Kalinowski J."/>
            <person name="Ruckert C."/>
        </authorList>
    </citation>
    <scope>NUCLEOTIDE SEQUENCE</scope>
    <source>
        <strain evidence="2">KCTC 12711</strain>
    </source>
</reference>
<dbReference type="InterPro" id="IPR010905">
    <property type="entry name" value="Glyco_hydro_88"/>
</dbReference>
<dbReference type="InterPro" id="IPR012341">
    <property type="entry name" value="6hp_glycosidase-like_sf"/>
</dbReference>
<accession>A0A918RGB8</accession>
<dbReference type="GO" id="GO:0016787">
    <property type="term" value="F:hydrolase activity"/>
    <property type="evidence" value="ECO:0007669"/>
    <property type="project" value="UniProtKB-KW"/>
</dbReference>
<keyword evidence="3" id="KW-1185">Reference proteome</keyword>
<dbReference type="InterPro" id="IPR052043">
    <property type="entry name" value="PolySaccharide_Degr_Enz"/>
</dbReference>
<dbReference type="AlphaFoldDB" id="A0A918RGB8"/>
<organism evidence="2 3">
    <name type="scientific">Arenicella chitinivorans</name>
    <dbReference type="NCBI Taxonomy" id="1329800"/>
    <lineage>
        <taxon>Bacteria</taxon>
        <taxon>Pseudomonadati</taxon>
        <taxon>Pseudomonadota</taxon>
        <taxon>Gammaproteobacteria</taxon>
        <taxon>Arenicellales</taxon>
        <taxon>Arenicellaceae</taxon>
        <taxon>Arenicella</taxon>
    </lineage>
</organism>
<comment type="caution">
    <text evidence="2">The sequence shown here is derived from an EMBL/GenBank/DDBJ whole genome shotgun (WGS) entry which is preliminary data.</text>
</comment>
<dbReference type="Pfam" id="PF07470">
    <property type="entry name" value="Glyco_hydro_88"/>
    <property type="match status" value="1"/>
</dbReference>
<keyword evidence="1" id="KW-0378">Hydrolase</keyword>
<dbReference type="Proteomes" id="UP000614811">
    <property type="component" value="Unassembled WGS sequence"/>
</dbReference>
<dbReference type="Gene3D" id="1.50.10.10">
    <property type="match status" value="1"/>
</dbReference>
<gene>
    <name evidence="2" type="ORF">GCM10008090_02770</name>
</gene>
<dbReference type="PANTHER" id="PTHR33886:SF8">
    <property type="entry name" value="UNSATURATED RHAMNOGALACTURONAN HYDROLASE (EUROFUNG)"/>
    <property type="match status" value="1"/>
</dbReference>
<reference evidence="2" key="2">
    <citation type="submission" date="2020-09" db="EMBL/GenBank/DDBJ databases">
        <authorList>
            <person name="Sun Q."/>
            <person name="Kim S."/>
        </authorList>
    </citation>
    <scope>NUCLEOTIDE SEQUENCE</scope>
    <source>
        <strain evidence="2">KCTC 12711</strain>
    </source>
</reference>
<dbReference type="InterPro" id="IPR008928">
    <property type="entry name" value="6-hairpin_glycosidase_sf"/>
</dbReference>
<evidence type="ECO:0000313" key="3">
    <source>
        <dbReference type="Proteomes" id="UP000614811"/>
    </source>
</evidence>
<dbReference type="PANTHER" id="PTHR33886">
    <property type="entry name" value="UNSATURATED RHAMNOGALACTURONAN HYDROLASE (EUROFUNG)"/>
    <property type="match status" value="1"/>
</dbReference>
<protein>
    <submittedName>
        <fullName evidence="2">Uncharacterized protein</fullName>
    </submittedName>
</protein>
<dbReference type="EMBL" id="BMXA01000001">
    <property type="protein sequence ID" value="GGZ97897.1"/>
    <property type="molecule type" value="Genomic_DNA"/>
</dbReference>
<evidence type="ECO:0000313" key="2">
    <source>
        <dbReference type="EMBL" id="GGZ97897.1"/>
    </source>
</evidence>
<proteinExistence type="predicted"/>
<evidence type="ECO:0000256" key="1">
    <source>
        <dbReference type="ARBA" id="ARBA00022801"/>
    </source>
</evidence>
<dbReference type="SUPFAM" id="SSF48208">
    <property type="entry name" value="Six-hairpin glycosidases"/>
    <property type="match status" value="1"/>
</dbReference>
<dbReference type="GO" id="GO:0005975">
    <property type="term" value="P:carbohydrate metabolic process"/>
    <property type="evidence" value="ECO:0007669"/>
    <property type="project" value="InterPro"/>
</dbReference>